<evidence type="ECO:0000313" key="1">
    <source>
        <dbReference type="EMBL" id="TCK07576.1"/>
    </source>
</evidence>
<gene>
    <name evidence="1" type="ORF">CLV83_2447</name>
</gene>
<name>A0A4V2PE39_9GAMM</name>
<organism evidence="1 2">
    <name type="scientific">Marinobacterium mangrovicola</name>
    <dbReference type="NCBI Taxonomy" id="1476959"/>
    <lineage>
        <taxon>Bacteria</taxon>
        <taxon>Pseudomonadati</taxon>
        <taxon>Pseudomonadota</taxon>
        <taxon>Gammaproteobacteria</taxon>
        <taxon>Oceanospirillales</taxon>
        <taxon>Oceanospirillaceae</taxon>
        <taxon>Marinobacterium</taxon>
    </lineage>
</organism>
<keyword evidence="2" id="KW-1185">Reference proteome</keyword>
<accession>A0A4V2PE39</accession>
<dbReference type="EMBL" id="SMFU01000008">
    <property type="protein sequence ID" value="TCK07576.1"/>
    <property type="molecule type" value="Genomic_DNA"/>
</dbReference>
<reference evidence="1 2" key="1">
    <citation type="submission" date="2019-03" db="EMBL/GenBank/DDBJ databases">
        <title>Genomic Encyclopedia of Archaeal and Bacterial Type Strains, Phase II (KMG-II): from individual species to whole genera.</title>
        <authorList>
            <person name="Goeker M."/>
        </authorList>
    </citation>
    <scope>NUCLEOTIDE SEQUENCE [LARGE SCALE GENOMIC DNA]</scope>
    <source>
        <strain evidence="1 2">DSM 27697</strain>
    </source>
</reference>
<proteinExistence type="predicted"/>
<dbReference type="Proteomes" id="UP000294546">
    <property type="component" value="Unassembled WGS sequence"/>
</dbReference>
<protein>
    <submittedName>
        <fullName evidence="1">Uncharacterized protein</fullName>
    </submittedName>
</protein>
<evidence type="ECO:0000313" key="2">
    <source>
        <dbReference type="Proteomes" id="UP000294546"/>
    </source>
</evidence>
<dbReference type="AlphaFoldDB" id="A0A4V2PE39"/>
<sequence length="54" mass="6500">MGKPLFAPYPTWVEKGFQSRGQILLSLNNINQTFEQLQALQNRYPYRKFIQRLR</sequence>
<comment type="caution">
    <text evidence="1">The sequence shown here is derived from an EMBL/GenBank/DDBJ whole genome shotgun (WGS) entry which is preliminary data.</text>
</comment>